<accession>A7BAG6</accession>
<organism evidence="1 2">
    <name type="scientific">Schaalia dentiphila ATCC 17982</name>
    <dbReference type="NCBI Taxonomy" id="411466"/>
    <lineage>
        <taxon>Bacteria</taxon>
        <taxon>Bacillati</taxon>
        <taxon>Actinomycetota</taxon>
        <taxon>Actinomycetes</taxon>
        <taxon>Actinomycetales</taxon>
        <taxon>Actinomycetaceae</taxon>
        <taxon>Schaalia</taxon>
        <taxon>Schaalia dentiphila</taxon>
    </lineage>
</organism>
<reference evidence="1" key="1">
    <citation type="submission" date="2007-04" db="EMBL/GenBank/DDBJ databases">
        <authorList>
            <person name="Fulton L."/>
            <person name="Clifton S."/>
            <person name="Fulton B."/>
            <person name="Xu J."/>
            <person name="Minx P."/>
            <person name="Pepin K.H."/>
            <person name="Johnson M."/>
            <person name="Thiruvilangam P."/>
            <person name="Bhonagiri V."/>
            <person name="Nash W.E."/>
            <person name="Mardis E.R."/>
            <person name="Wilson R.K."/>
        </authorList>
    </citation>
    <scope>NUCLEOTIDE SEQUENCE [LARGE SCALE GENOMIC DNA]</scope>
    <source>
        <strain evidence="1">ATCC 17982</strain>
    </source>
</reference>
<dbReference type="HOGENOM" id="CLU_3179180_0_0_11"/>
<keyword evidence="2" id="KW-1185">Reference proteome</keyword>
<sequence>MVVSVVSAVVVAVLVAEVVASVLPDSVALPQAASARVEAAARAERT</sequence>
<dbReference type="AlphaFoldDB" id="A7BAG6"/>
<gene>
    <name evidence="1" type="ORF">ACTODO_00631</name>
</gene>
<dbReference type="Proteomes" id="UP000003553">
    <property type="component" value="Unassembled WGS sequence"/>
</dbReference>
<comment type="caution">
    <text evidence="1">The sequence shown here is derived from an EMBL/GenBank/DDBJ whole genome shotgun (WGS) entry which is preliminary data.</text>
</comment>
<evidence type="ECO:0000313" key="2">
    <source>
        <dbReference type="Proteomes" id="UP000003553"/>
    </source>
</evidence>
<protein>
    <submittedName>
        <fullName evidence="1">Uncharacterized protein</fullName>
    </submittedName>
</protein>
<dbReference type="EMBL" id="AAYI02000004">
    <property type="protein sequence ID" value="EDN80191.1"/>
    <property type="molecule type" value="Genomic_DNA"/>
</dbReference>
<proteinExistence type="predicted"/>
<evidence type="ECO:0000313" key="1">
    <source>
        <dbReference type="EMBL" id="EDN80191.1"/>
    </source>
</evidence>
<name>A7BAG6_9ACTO</name>
<reference evidence="1" key="2">
    <citation type="submission" date="2015-05" db="EMBL/GenBank/DDBJ databases">
        <title>Draft genome sequence of Actinomyces odontolyticus (ATCC 17982).</title>
        <authorList>
            <person name="Sudarsanam P."/>
            <person name="Ley R."/>
            <person name="Guruge J."/>
            <person name="Turnbaugh P.J."/>
            <person name="Mahowald M."/>
            <person name="Liep D."/>
            <person name="Gordon J."/>
        </authorList>
    </citation>
    <scope>NUCLEOTIDE SEQUENCE</scope>
    <source>
        <strain evidence="1">ATCC 17982</strain>
    </source>
</reference>